<comment type="caution">
    <text evidence="1">The sequence shown here is derived from an EMBL/GenBank/DDBJ whole genome shotgun (WGS) entry which is preliminary data.</text>
</comment>
<dbReference type="Proteomes" id="UP000281406">
    <property type="component" value="Unassembled WGS sequence"/>
</dbReference>
<name>A0A3N0YKU2_ANAGA</name>
<protein>
    <submittedName>
        <fullName evidence="1">Uncharacterized protein</fullName>
    </submittedName>
</protein>
<dbReference type="AlphaFoldDB" id="A0A3N0YKU2"/>
<evidence type="ECO:0000313" key="2">
    <source>
        <dbReference type="Proteomes" id="UP000281406"/>
    </source>
</evidence>
<reference evidence="1 2" key="1">
    <citation type="submission" date="2018-10" db="EMBL/GenBank/DDBJ databases">
        <title>Genome assembly for a Yunnan-Guizhou Plateau 3E fish, Anabarilius grahami (Regan), and its evolutionary and genetic applications.</title>
        <authorList>
            <person name="Jiang W."/>
        </authorList>
    </citation>
    <scope>NUCLEOTIDE SEQUENCE [LARGE SCALE GENOMIC DNA]</scope>
    <source>
        <strain evidence="1">AG-KIZ</strain>
        <tissue evidence="1">Muscle</tissue>
    </source>
</reference>
<organism evidence="1 2">
    <name type="scientific">Anabarilius grahami</name>
    <name type="common">Kanglang fish</name>
    <name type="synonym">Barilius grahami</name>
    <dbReference type="NCBI Taxonomy" id="495550"/>
    <lineage>
        <taxon>Eukaryota</taxon>
        <taxon>Metazoa</taxon>
        <taxon>Chordata</taxon>
        <taxon>Craniata</taxon>
        <taxon>Vertebrata</taxon>
        <taxon>Euteleostomi</taxon>
        <taxon>Actinopterygii</taxon>
        <taxon>Neopterygii</taxon>
        <taxon>Teleostei</taxon>
        <taxon>Ostariophysi</taxon>
        <taxon>Cypriniformes</taxon>
        <taxon>Xenocyprididae</taxon>
        <taxon>Xenocypridinae</taxon>
        <taxon>Xenocypridinae incertae sedis</taxon>
        <taxon>Anabarilius</taxon>
    </lineage>
</organism>
<gene>
    <name evidence="1" type="ORF">DPX16_20524</name>
</gene>
<evidence type="ECO:0000313" key="1">
    <source>
        <dbReference type="EMBL" id="ROL46872.1"/>
    </source>
</evidence>
<sequence length="95" mass="10684">MTAAGKGHDMICQKAVSLIVDLCMQDSPRLDHDTCEEFLFLISNQQYNHKDSGIVGHGQSVAVDDGWKALHNRFNSQQMSKDEAHTVEKYQHSPL</sequence>
<accession>A0A3N0YKU2</accession>
<keyword evidence="2" id="KW-1185">Reference proteome</keyword>
<proteinExistence type="predicted"/>
<dbReference type="EMBL" id="RJVU01036174">
    <property type="protein sequence ID" value="ROL46872.1"/>
    <property type="molecule type" value="Genomic_DNA"/>
</dbReference>
<dbReference type="OrthoDB" id="8885486at2759"/>